<name>A0A4P7D6J1_9BURK</name>
<proteinExistence type="predicted"/>
<accession>A0A4P7D6J1</accession>
<dbReference type="EMBL" id="CP038151">
    <property type="protein sequence ID" value="QBR02465.1"/>
    <property type="molecule type" value="Genomic_DNA"/>
</dbReference>
<evidence type="ECO:0000313" key="2">
    <source>
        <dbReference type="Proteomes" id="UP000295727"/>
    </source>
</evidence>
<dbReference type="Proteomes" id="UP000295727">
    <property type="component" value="Chromosome 4"/>
</dbReference>
<sequence>MTSVFLRNLIGEDAASTISGLATEVGEQHPSWSAILHAEDGQGQPVDQVRTSHSIEQALRSFSKSDKAWLSPRLIERLMAQNFADAASALGEIRAYGALMDAFGSKVSGVPTGKSPTPDFLVRNRNDYVYPRLA</sequence>
<dbReference type="KEGG" id="ppai:E1956_35025"/>
<evidence type="ECO:0000313" key="1">
    <source>
        <dbReference type="EMBL" id="QBR02465.1"/>
    </source>
</evidence>
<dbReference type="RefSeq" id="WP_134757989.1">
    <property type="nucleotide sequence ID" value="NZ_CP038151.1"/>
</dbReference>
<protein>
    <submittedName>
        <fullName evidence="1">Uncharacterized protein</fullName>
    </submittedName>
</protein>
<keyword evidence="2" id="KW-1185">Reference proteome</keyword>
<dbReference type="AlphaFoldDB" id="A0A4P7D6J1"/>
<organism evidence="1 2">
    <name type="scientific">Paraburkholderia pallida</name>
    <dbReference type="NCBI Taxonomy" id="2547399"/>
    <lineage>
        <taxon>Bacteria</taxon>
        <taxon>Pseudomonadati</taxon>
        <taxon>Pseudomonadota</taxon>
        <taxon>Betaproteobacteria</taxon>
        <taxon>Burkholderiales</taxon>
        <taxon>Burkholderiaceae</taxon>
        <taxon>Paraburkholderia</taxon>
    </lineage>
</organism>
<gene>
    <name evidence="1" type="ORF">E1956_35025</name>
</gene>
<reference evidence="1 2" key="1">
    <citation type="submission" date="2019-03" db="EMBL/GenBank/DDBJ databases">
        <title>Paraburkholderia sp. 7MH5, isolated from subtropical forest soil.</title>
        <authorList>
            <person name="Gao Z.-H."/>
            <person name="Qiu L.-H."/>
        </authorList>
    </citation>
    <scope>NUCLEOTIDE SEQUENCE [LARGE SCALE GENOMIC DNA]</scope>
    <source>
        <strain evidence="1 2">7MH5</strain>
    </source>
</reference>